<dbReference type="RefSeq" id="XP_001884837.1">
    <property type="nucleotide sequence ID" value="XM_001884802.1"/>
</dbReference>
<name>B0DLL0_LACBS</name>
<keyword evidence="3" id="KW-1185">Reference proteome</keyword>
<dbReference type="OrthoDB" id="10004862at2759"/>
<organism evidence="3">
    <name type="scientific">Laccaria bicolor (strain S238N-H82 / ATCC MYA-4686)</name>
    <name type="common">Bicoloured deceiver</name>
    <name type="synonym">Laccaria laccata var. bicolor</name>
    <dbReference type="NCBI Taxonomy" id="486041"/>
    <lineage>
        <taxon>Eukaryota</taxon>
        <taxon>Fungi</taxon>
        <taxon>Dikarya</taxon>
        <taxon>Basidiomycota</taxon>
        <taxon>Agaricomycotina</taxon>
        <taxon>Agaricomycetes</taxon>
        <taxon>Agaricomycetidae</taxon>
        <taxon>Agaricales</taxon>
        <taxon>Agaricineae</taxon>
        <taxon>Hydnangiaceae</taxon>
        <taxon>Laccaria</taxon>
    </lineage>
</organism>
<dbReference type="EMBL" id="DS547117">
    <property type="protein sequence ID" value="EDR04665.1"/>
    <property type="molecule type" value="Genomic_DNA"/>
</dbReference>
<dbReference type="GO" id="GO:0016491">
    <property type="term" value="F:oxidoreductase activity"/>
    <property type="evidence" value="ECO:0007669"/>
    <property type="project" value="UniProtKB-KW"/>
</dbReference>
<accession>B0DLL0</accession>
<dbReference type="GeneID" id="6080391"/>
<reference evidence="2 3" key="1">
    <citation type="journal article" date="2008" name="Nature">
        <title>The genome of Laccaria bicolor provides insights into mycorrhizal symbiosis.</title>
        <authorList>
            <person name="Martin F."/>
            <person name="Aerts A."/>
            <person name="Ahren D."/>
            <person name="Brun A."/>
            <person name="Danchin E.G.J."/>
            <person name="Duchaussoy F."/>
            <person name="Gibon J."/>
            <person name="Kohler A."/>
            <person name="Lindquist E."/>
            <person name="Pereda V."/>
            <person name="Salamov A."/>
            <person name="Shapiro H.J."/>
            <person name="Wuyts J."/>
            <person name="Blaudez D."/>
            <person name="Buee M."/>
            <person name="Brokstein P."/>
            <person name="Canbaeck B."/>
            <person name="Cohen D."/>
            <person name="Courty P.E."/>
            <person name="Coutinho P.M."/>
            <person name="Delaruelle C."/>
            <person name="Detter J.C."/>
            <person name="Deveau A."/>
            <person name="DiFazio S."/>
            <person name="Duplessis S."/>
            <person name="Fraissinet-Tachet L."/>
            <person name="Lucic E."/>
            <person name="Frey-Klett P."/>
            <person name="Fourrey C."/>
            <person name="Feussner I."/>
            <person name="Gay G."/>
            <person name="Grimwood J."/>
            <person name="Hoegger P.J."/>
            <person name="Jain P."/>
            <person name="Kilaru S."/>
            <person name="Labbe J."/>
            <person name="Lin Y.C."/>
            <person name="Legue V."/>
            <person name="Le Tacon F."/>
            <person name="Marmeisse R."/>
            <person name="Melayah D."/>
            <person name="Montanini B."/>
            <person name="Muratet M."/>
            <person name="Nehls U."/>
            <person name="Niculita-Hirzel H."/>
            <person name="Oudot-Le Secq M.P."/>
            <person name="Peter M."/>
            <person name="Quesneville H."/>
            <person name="Rajashekar B."/>
            <person name="Reich M."/>
            <person name="Rouhier N."/>
            <person name="Schmutz J."/>
            <person name="Yin T."/>
            <person name="Chalot M."/>
            <person name="Henrissat B."/>
            <person name="Kuees U."/>
            <person name="Lucas S."/>
            <person name="Van de Peer Y."/>
            <person name="Podila G.K."/>
            <person name="Polle A."/>
            <person name="Pukkila P.J."/>
            <person name="Richardson P.M."/>
            <person name="Rouze P."/>
            <person name="Sanders I.R."/>
            <person name="Stajich J.E."/>
            <person name="Tunlid A."/>
            <person name="Tuskan G."/>
            <person name="Grigoriev I.V."/>
        </authorList>
    </citation>
    <scope>NUCLEOTIDE SEQUENCE [LARGE SCALE GENOMIC DNA]</scope>
    <source>
        <strain evidence="3">S238N-H82 / ATCC MYA-4686</strain>
    </source>
</reference>
<evidence type="ECO:0000256" key="1">
    <source>
        <dbReference type="ARBA" id="ARBA00023002"/>
    </source>
</evidence>
<dbReference type="AlphaFoldDB" id="B0DLL0"/>
<gene>
    <name evidence="2" type="ORF">LACBIDRAFT_304419</name>
</gene>
<proteinExistence type="predicted"/>
<protein>
    <submittedName>
        <fullName evidence="2">Predicted protein</fullName>
    </submittedName>
</protein>
<dbReference type="PANTHER" id="PTHR35870:SF1">
    <property type="entry name" value="PROTEIN, PUTATIVE (AFU_ORTHOLOGUE AFUA_5G03330)-RELATED"/>
    <property type="match status" value="1"/>
</dbReference>
<dbReference type="HOGENOM" id="CLU_019145_1_0_1"/>
<keyword evidence="1" id="KW-0560">Oxidoreductase</keyword>
<dbReference type="Proteomes" id="UP000001194">
    <property type="component" value="Unassembled WGS sequence"/>
</dbReference>
<evidence type="ECO:0000313" key="3">
    <source>
        <dbReference type="Proteomes" id="UP000001194"/>
    </source>
</evidence>
<dbReference type="Pfam" id="PF14027">
    <property type="entry name" value="Questin_oxidase"/>
    <property type="match status" value="1"/>
</dbReference>
<dbReference type="KEGG" id="lbc:LACBIDRAFT_304419"/>
<dbReference type="InterPro" id="IPR025337">
    <property type="entry name" value="Questin_oxidase-like"/>
</dbReference>
<evidence type="ECO:0000313" key="2">
    <source>
        <dbReference type="EMBL" id="EDR04665.1"/>
    </source>
</evidence>
<sequence>MTTTLLSGVMSRLSYTLGRKGQLNYPGITFASKKCAESLLLKDAETHHCFFRTAGLHNHLSHHILAAYDLGAPAGLLQKIYHDEARIQRPIIWEEKDKAILVTEDNWVQHLGNPSAYASFVKFFAEQIEAFGSTATLERFVFDSEKSGAHMPARLMSGALHPLIIVGYGAEFANDTIIATGLAQTAVHNPVDSRLFKFQDIKGATSTPKGTGRQPVKGLSLLEILRQVYDSDILRPVLPYDPDALINARLKAALNGGRAEEIVRICSQYQLSETAGEDELKAKVEEVMWVATLLMAGTGKEGRKPRLDFFLMHIVTSSLFLLPILNTLKKTVHRADILRSYIAVLVLLLLSRGRPRINPELLMSYTDTPRPPIRAAPSKSALGNPQVDEDYTPWPAMVEDVLYAPDSHVVKTLRTLLFAAQHYGDTPPGGAIGAFRPGEEEVIETHNGTSKMDGTIFSRAAGLVMDSMGWVTHGQPAGEWDRSALGWDAAWDSGD</sequence>
<dbReference type="InParanoid" id="B0DLL0"/>
<dbReference type="PANTHER" id="PTHR35870">
    <property type="entry name" value="PROTEIN, PUTATIVE (AFU_ORTHOLOGUE AFUA_5G03330)-RELATED"/>
    <property type="match status" value="1"/>
</dbReference>